<comment type="caution">
    <text evidence="1">The sequence shown here is derived from an EMBL/GenBank/DDBJ whole genome shotgun (WGS) entry which is preliminary data.</text>
</comment>
<name>A0ABR2RXZ2_9ROSI</name>
<organism evidence="1 2">
    <name type="scientific">Hibiscus sabdariffa</name>
    <name type="common">roselle</name>
    <dbReference type="NCBI Taxonomy" id="183260"/>
    <lineage>
        <taxon>Eukaryota</taxon>
        <taxon>Viridiplantae</taxon>
        <taxon>Streptophyta</taxon>
        <taxon>Embryophyta</taxon>
        <taxon>Tracheophyta</taxon>
        <taxon>Spermatophyta</taxon>
        <taxon>Magnoliopsida</taxon>
        <taxon>eudicotyledons</taxon>
        <taxon>Gunneridae</taxon>
        <taxon>Pentapetalae</taxon>
        <taxon>rosids</taxon>
        <taxon>malvids</taxon>
        <taxon>Malvales</taxon>
        <taxon>Malvaceae</taxon>
        <taxon>Malvoideae</taxon>
        <taxon>Hibiscus</taxon>
    </lineage>
</organism>
<dbReference type="Proteomes" id="UP001396334">
    <property type="component" value="Unassembled WGS sequence"/>
</dbReference>
<evidence type="ECO:0000313" key="2">
    <source>
        <dbReference type="Proteomes" id="UP001396334"/>
    </source>
</evidence>
<evidence type="ECO:0000313" key="1">
    <source>
        <dbReference type="EMBL" id="KAK9017851.1"/>
    </source>
</evidence>
<protein>
    <submittedName>
        <fullName evidence="1">Uncharacterized protein</fullName>
    </submittedName>
</protein>
<gene>
    <name evidence="1" type="ORF">V6N11_000852</name>
</gene>
<proteinExistence type="predicted"/>
<sequence length="230" mass="25441">MEMGFVGYCFGCRWKTLQVDVKITRRASKHEGVAIHATGMAWKTGCSLEESEEVPMAIANERGRELAAIRVKGKLTVISGASVCKEGRITVNAPATSTTSGDRDTIVACWKDCNAHDLCKKNWAHDDDLLHLKVGTVGKQVCAHATQREATWAAAEGRGEPLSSATFSTVTMVVGDYQSAWMEEMVGQPCRSARHARFVKEKHAFHAAVGRRRRAEIKLKIKHYKENNQN</sequence>
<keyword evidence="2" id="KW-1185">Reference proteome</keyword>
<accession>A0ABR2RXZ2</accession>
<reference evidence="1 2" key="1">
    <citation type="journal article" date="2024" name="G3 (Bethesda)">
        <title>Genome assembly of Hibiscus sabdariffa L. provides insights into metabolisms of medicinal natural products.</title>
        <authorList>
            <person name="Kim T."/>
        </authorList>
    </citation>
    <scope>NUCLEOTIDE SEQUENCE [LARGE SCALE GENOMIC DNA]</scope>
    <source>
        <strain evidence="1">TK-2024</strain>
        <tissue evidence="1">Old leaves</tissue>
    </source>
</reference>
<dbReference type="EMBL" id="JBBPBN010000019">
    <property type="protein sequence ID" value="KAK9017851.1"/>
    <property type="molecule type" value="Genomic_DNA"/>
</dbReference>